<protein>
    <recommendedName>
        <fullName evidence="3">Phospholipase D</fullName>
    </recommendedName>
    <alternativeName>
        <fullName evidence="5">Choline phosphatase</fullName>
    </alternativeName>
</protein>
<accession>A0ABX6T741</accession>
<dbReference type="Pfam" id="PF13091">
    <property type="entry name" value="PLDc_2"/>
    <property type="match status" value="1"/>
</dbReference>
<keyword evidence="4" id="KW-0964">Secreted</keyword>
<dbReference type="InterPro" id="IPR001736">
    <property type="entry name" value="PLipase_D/transphosphatidylase"/>
</dbReference>
<sequence>MASQPKSAGDRVDRIVATVDGNRLEMLETGAERLDAILRLINEAKESLRLIFYIFAEDEAGTTVRDALVSAARRGVQVRLLLDGYGSSGADSSFFQPISDEGGDFCLFLPSYGRRYLIRNHQKLVIADEKLAIIGGANVETTYLTDKGEEHWRDLWALIDGPAAKPASRYFDSVFLWTTTKGAKLRTLRKIVTRHSQSEGTLQWKFSGPMSRKNRLPAALARELVTTKRFDLIAAYFSPLGRSCGVSAGSPGAGRRA</sequence>
<evidence type="ECO:0000313" key="7">
    <source>
        <dbReference type="EMBL" id="QNP45369.1"/>
    </source>
</evidence>
<evidence type="ECO:0000256" key="1">
    <source>
        <dbReference type="ARBA" id="ARBA00003145"/>
    </source>
</evidence>
<gene>
    <name evidence="7" type="ORF">H9L14_12320</name>
</gene>
<evidence type="ECO:0000256" key="2">
    <source>
        <dbReference type="ARBA" id="ARBA00004613"/>
    </source>
</evidence>
<dbReference type="SUPFAM" id="SSF56024">
    <property type="entry name" value="Phospholipase D/nuclease"/>
    <property type="match status" value="1"/>
</dbReference>
<evidence type="ECO:0000256" key="3">
    <source>
        <dbReference type="ARBA" id="ARBA00018392"/>
    </source>
</evidence>
<comment type="function">
    <text evidence="1">Could be a virulence factor.</text>
</comment>
<evidence type="ECO:0000259" key="6">
    <source>
        <dbReference type="PROSITE" id="PS50035"/>
    </source>
</evidence>
<dbReference type="CDD" id="cd09110">
    <property type="entry name" value="PLDc_CLS_1"/>
    <property type="match status" value="1"/>
</dbReference>
<dbReference type="EMBL" id="CP060782">
    <property type="protein sequence ID" value="QNP45369.1"/>
    <property type="molecule type" value="Genomic_DNA"/>
</dbReference>
<name>A0ABX6T741_9SPHN</name>
<feature type="domain" description="PLD phosphodiesterase" evidence="6">
    <location>
        <begin position="116"/>
        <end position="143"/>
    </location>
</feature>
<dbReference type="PANTHER" id="PTHR21248:SF12">
    <property type="entry name" value="CARDIOLIPIN SYNTHASE C"/>
    <property type="match status" value="1"/>
</dbReference>
<dbReference type="Proteomes" id="UP000516105">
    <property type="component" value="Chromosome"/>
</dbReference>
<dbReference type="InterPro" id="IPR025202">
    <property type="entry name" value="PLD-like_dom"/>
</dbReference>
<keyword evidence="8" id="KW-1185">Reference proteome</keyword>
<dbReference type="PANTHER" id="PTHR21248">
    <property type="entry name" value="CARDIOLIPIN SYNTHASE"/>
    <property type="match status" value="1"/>
</dbReference>
<evidence type="ECO:0000256" key="4">
    <source>
        <dbReference type="ARBA" id="ARBA00022525"/>
    </source>
</evidence>
<evidence type="ECO:0000256" key="5">
    <source>
        <dbReference type="ARBA" id="ARBA00029594"/>
    </source>
</evidence>
<reference evidence="7 8" key="1">
    <citation type="submission" date="2020-08" db="EMBL/GenBank/DDBJ databases">
        <title>Genome sequence of Sphingomonas sediminicola KACC 15039T.</title>
        <authorList>
            <person name="Hyun D.-W."/>
            <person name="Bae J.-W."/>
        </authorList>
    </citation>
    <scope>NUCLEOTIDE SEQUENCE [LARGE SCALE GENOMIC DNA]</scope>
    <source>
        <strain evidence="7 8">KACC 15039</strain>
    </source>
</reference>
<comment type="subcellular location">
    <subcellularLocation>
        <location evidence="2">Secreted</location>
    </subcellularLocation>
</comment>
<organism evidence="7 8">
    <name type="scientific">Sphingomonas sediminicola</name>
    <dbReference type="NCBI Taxonomy" id="386874"/>
    <lineage>
        <taxon>Bacteria</taxon>
        <taxon>Pseudomonadati</taxon>
        <taxon>Pseudomonadota</taxon>
        <taxon>Alphaproteobacteria</taxon>
        <taxon>Sphingomonadales</taxon>
        <taxon>Sphingomonadaceae</taxon>
        <taxon>Sphingomonas</taxon>
    </lineage>
</organism>
<evidence type="ECO:0000313" key="8">
    <source>
        <dbReference type="Proteomes" id="UP000516105"/>
    </source>
</evidence>
<dbReference type="RefSeq" id="WP_187708325.1">
    <property type="nucleotide sequence ID" value="NZ_CP060782.1"/>
</dbReference>
<dbReference type="SMART" id="SM00155">
    <property type="entry name" value="PLDc"/>
    <property type="match status" value="1"/>
</dbReference>
<dbReference type="PROSITE" id="PS50035">
    <property type="entry name" value="PLD"/>
    <property type="match status" value="1"/>
</dbReference>
<proteinExistence type="predicted"/>
<dbReference type="Gene3D" id="3.30.870.10">
    <property type="entry name" value="Endonuclease Chain A"/>
    <property type="match status" value="1"/>
</dbReference>